<accession>A0ABT5WXX5</accession>
<gene>
    <name evidence="1" type="ORF">PYV00_23995</name>
</gene>
<dbReference type="Proteomes" id="UP001216253">
    <property type="component" value="Unassembled WGS sequence"/>
</dbReference>
<sequence length="163" mass="17629">MTINDAFVAFCKAMGQPVDPRSIIEPLAAQLYAAGFRPITGGAIPEWAYIEYVGRQELDQWNSTGKLDAQGGDWEAAKKKGMGPQFTMRLMMARGPIQLPIERMRLAFFGLRIWPDMFMAEAARILQAAGAAPGIDKTAVAAALGQIEAGATALREAVDQTLT</sequence>
<proteinExistence type="predicted"/>
<name>A0ABT5WXX5_9SPHN</name>
<dbReference type="EMBL" id="JARESE010000118">
    <property type="protein sequence ID" value="MDE8654760.1"/>
    <property type="molecule type" value="Genomic_DNA"/>
</dbReference>
<evidence type="ECO:0000313" key="2">
    <source>
        <dbReference type="Proteomes" id="UP001216253"/>
    </source>
</evidence>
<evidence type="ECO:0000313" key="1">
    <source>
        <dbReference type="EMBL" id="MDE8654760.1"/>
    </source>
</evidence>
<reference evidence="1 2" key="1">
    <citation type="submission" date="2023-03" db="EMBL/GenBank/DDBJ databases">
        <title>NovoSphingobium album sp. nov. isolated from polycyclic aromatic hydrocarbons- and heavy-metal polluted soil.</title>
        <authorList>
            <person name="Liu Z."/>
            <person name="Wang K."/>
        </authorList>
    </citation>
    <scope>NUCLEOTIDE SEQUENCE [LARGE SCALE GENOMIC DNA]</scope>
    <source>
        <strain evidence="1 2">H3SJ31-1</strain>
    </source>
</reference>
<protein>
    <submittedName>
        <fullName evidence="1">Uncharacterized protein</fullName>
    </submittedName>
</protein>
<dbReference type="RefSeq" id="WP_275230877.1">
    <property type="nucleotide sequence ID" value="NZ_JARESE010000118.1"/>
</dbReference>
<organism evidence="1 2">
    <name type="scientific">Novosphingobium album</name>
    <name type="common">ex Liu et al. 2023</name>
    <dbReference type="NCBI Taxonomy" id="3031130"/>
    <lineage>
        <taxon>Bacteria</taxon>
        <taxon>Pseudomonadati</taxon>
        <taxon>Pseudomonadota</taxon>
        <taxon>Alphaproteobacteria</taxon>
        <taxon>Sphingomonadales</taxon>
        <taxon>Sphingomonadaceae</taxon>
        <taxon>Novosphingobium</taxon>
    </lineage>
</organism>
<keyword evidence="2" id="KW-1185">Reference proteome</keyword>
<comment type="caution">
    <text evidence="1">The sequence shown here is derived from an EMBL/GenBank/DDBJ whole genome shotgun (WGS) entry which is preliminary data.</text>
</comment>